<accession>A0A0C2SPC9</accession>
<dbReference type="PANTHER" id="PTHR21310:SF40">
    <property type="entry name" value="AMINOGLYCOSIDE PHOSPHOTRANSFERASE DOMAIN-CONTAINING PROTEIN-RELATED"/>
    <property type="match status" value="1"/>
</dbReference>
<dbReference type="InParanoid" id="A0A0C2SPC9"/>
<evidence type="ECO:0000313" key="2">
    <source>
        <dbReference type="EMBL" id="KIL65075.1"/>
    </source>
</evidence>
<dbReference type="OrthoDB" id="25129at2759"/>
<dbReference type="Pfam" id="PF01636">
    <property type="entry name" value="APH"/>
    <property type="match status" value="1"/>
</dbReference>
<evidence type="ECO:0000259" key="1">
    <source>
        <dbReference type="Pfam" id="PF01636"/>
    </source>
</evidence>
<dbReference type="Gene3D" id="3.90.1200.10">
    <property type="match status" value="1"/>
</dbReference>
<evidence type="ECO:0000313" key="3">
    <source>
        <dbReference type="Proteomes" id="UP000054549"/>
    </source>
</evidence>
<dbReference type="HOGENOM" id="CLU_059226_1_1_1"/>
<protein>
    <recommendedName>
        <fullName evidence="1">Aminoglycoside phosphotransferase domain-containing protein</fullName>
    </recommendedName>
</protein>
<sequence>MPTSPPCSQPVKLLSVSAVEAFLAGTPFASRSITVLPGGTVNYLYRIQLLTPFEGSQTVVLKHAQPFWKSSMSTAWEVERQMFEVEAMTRIRPWLSSTLPVKVPKIHHFDAHNNVIIMEDCGADAVTLREFLCSGSASSTGLAETIGAAIGKFIALVHEWSRSNPDGILDVFEKSLQAKKTIACLNYDRIVATLQRADKDDLTVLSGFKVDPSDIQVISKLTDEYRSLLMSARIPGREVFLMGDLWHENILLNANEHPLRLYILDWELARIGLPGSEVGLFCAYTDLLGRANQVAYKPASVMLQNFIEAYSRISNRDMRLAQDTLVHWGINYVFWAPRGPPGDRKLVQDFVREGVEILVHFGDKDFLAQSSVKGLLPK</sequence>
<dbReference type="InterPro" id="IPR011009">
    <property type="entry name" value="Kinase-like_dom_sf"/>
</dbReference>
<dbReference type="InterPro" id="IPR002575">
    <property type="entry name" value="Aminoglycoside_PTrfase"/>
</dbReference>
<keyword evidence="3" id="KW-1185">Reference proteome</keyword>
<name>A0A0C2SPC9_AMAMK</name>
<dbReference type="SUPFAM" id="SSF56112">
    <property type="entry name" value="Protein kinase-like (PK-like)"/>
    <property type="match status" value="1"/>
</dbReference>
<organism evidence="2 3">
    <name type="scientific">Amanita muscaria (strain Koide BX008)</name>
    <dbReference type="NCBI Taxonomy" id="946122"/>
    <lineage>
        <taxon>Eukaryota</taxon>
        <taxon>Fungi</taxon>
        <taxon>Dikarya</taxon>
        <taxon>Basidiomycota</taxon>
        <taxon>Agaricomycotina</taxon>
        <taxon>Agaricomycetes</taxon>
        <taxon>Agaricomycetidae</taxon>
        <taxon>Agaricales</taxon>
        <taxon>Pluteineae</taxon>
        <taxon>Amanitaceae</taxon>
        <taxon>Amanita</taxon>
    </lineage>
</organism>
<proteinExistence type="predicted"/>
<reference evidence="2 3" key="1">
    <citation type="submission" date="2014-04" db="EMBL/GenBank/DDBJ databases">
        <title>Evolutionary Origins and Diversification of the Mycorrhizal Mutualists.</title>
        <authorList>
            <consortium name="DOE Joint Genome Institute"/>
            <consortium name="Mycorrhizal Genomics Consortium"/>
            <person name="Kohler A."/>
            <person name="Kuo A."/>
            <person name="Nagy L.G."/>
            <person name="Floudas D."/>
            <person name="Copeland A."/>
            <person name="Barry K.W."/>
            <person name="Cichocki N."/>
            <person name="Veneault-Fourrey C."/>
            <person name="LaButti K."/>
            <person name="Lindquist E.A."/>
            <person name="Lipzen A."/>
            <person name="Lundell T."/>
            <person name="Morin E."/>
            <person name="Murat C."/>
            <person name="Riley R."/>
            <person name="Ohm R."/>
            <person name="Sun H."/>
            <person name="Tunlid A."/>
            <person name="Henrissat B."/>
            <person name="Grigoriev I.V."/>
            <person name="Hibbett D.S."/>
            <person name="Martin F."/>
        </authorList>
    </citation>
    <scope>NUCLEOTIDE SEQUENCE [LARGE SCALE GENOMIC DNA]</scope>
    <source>
        <strain evidence="2 3">Koide BX008</strain>
    </source>
</reference>
<dbReference type="AlphaFoldDB" id="A0A0C2SPC9"/>
<gene>
    <name evidence="2" type="ORF">M378DRAFT_77370</name>
</gene>
<dbReference type="Gene3D" id="3.30.200.20">
    <property type="entry name" value="Phosphorylase Kinase, domain 1"/>
    <property type="match status" value="1"/>
</dbReference>
<dbReference type="EMBL" id="KN818244">
    <property type="protein sequence ID" value="KIL65075.1"/>
    <property type="molecule type" value="Genomic_DNA"/>
</dbReference>
<feature type="domain" description="Aminoglycoside phosphotransferase" evidence="1">
    <location>
        <begin position="84"/>
        <end position="286"/>
    </location>
</feature>
<dbReference type="STRING" id="946122.A0A0C2SPC9"/>
<dbReference type="PANTHER" id="PTHR21310">
    <property type="entry name" value="AMINOGLYCOSIDE PHOSPHOTRANSFERASE-RELATED-RELATED"/>
    <property type="match status" value="1"/>
</dbReference>
<dbReference type="Proteomes" id="UP000054549">
    <property type="component" value="Unassembled WGS sequence"/>
</dbReference>
<dbReference type="InterPro" id="IPR051678">
    <property type="entry name" value="AGP_Transferase"/>
</dbReference>